<dbReference type="Proteomes" id="UP000569329">
    <property type="component" value="Unassembled WGS sequence"/>
</dbReference>
<organism evidence="2 3">
    <name type="scientific">Halosaccharopolyspora lacisalsi</name>
    <dbReference type="NCBI Taxonomy" id="1000566"/>
    <lineage>
        <taxon>Bacteria</taxon>
        <taxon>Bacillati</taxon>
        <taxon>Actinomycetota</taxon>
        <taxon>Actinomycetes</taxon>
        <taxon>Pseudonocardiales</taxon>
        <taxon>Pseudonocardiaceae</taxon>
        <taxon>Halosaccharopolyspora</taxon>
    </lineage>
</organism>
<proteinExistence type="predicted"/>
<comment type="caution">
    <text evidence="2">The sequence shown here is derived from an EMBL/GenBank/DDBJ whole genome shotgun (WGS) entry which is preliminary data.</text>
</comment>
<feature type="domain" description="ParB-like N-terminal" evidence="1">
    <location>
        <begin position="8"/>
        <end position="92"/>
    </location>
</feature>
<evidence type="ECO:0000259" key="1">
    <source>
        <dbReference type="SMART" id="SM00470"/>
    </source>
</evidence>
<dbReference type="Gene3D" id="3.90.1530.10">
    <property type="entry name" value="Conserved hypothetical protein from pyrococcus furiosus pfu- 392566-001, ParB domain"/>
    <property type="match status" value="1"/>
</dbReference>
<name>A0A839E402_9PSEU</name>
<evidence type="ECO:0000313" key="3">
    <source>
        <dbReference type="Proteomes" id="UP000569329"/>
    </source>
</evidence>
<dbReference type="InterPro" id="IPR036086">
    <property type="entry name" value="ParB/Sulfiredoxin_sf"/>
</dbReference>
<protein>
    <submittedName>
        <fullName evidence="2">ParB-like chromosome segregation protein Spo0J</fullName>
    </submittedName>
</protein>
<dbReference type="EMBL" id="JACGWZ010000010">
    <property type="protein sequence ID" value="MBA8827770.1"/>
    <property type="molecule type" value="Genomic_DNA"/>
</dbReference>
<dbReference type="AlphaFoldDB" id="A0A839E402"/>
<sequence>MLRKGPAEMVPIGSLVQSGSLRLAGENKEHAYMLAESEAALPPIIVHRSTRHVIDGMHRLAAAELRGDTEISVVFYDGSEQDAFIIAVQANVEHGLPLSLADRTTAAERIIVLRPHWSDRAIARVTGLSPKTVAKTRRCSTAEIPHLHTRVGRDGRVRPVDSADGRQLAGDLIKANPDASIRQIALRAGISQGTARDVRDRLRRGENPVLAQRSLIPAAQPVNRAVVQEEGGSRASVRVTRHAALLQNLKGDPSLRFNEVGRGLIRSLDACPVDETERVRLVDNVPAHCAGSVAELAEMYAQVWQDLATKLRQGAP</sequence>
<reference evidence="2 3" key="1">
    <citation type="submission" date="2020-07" db="EMBL/GenBank/DDBJ databases">
        <title>Sequencing the genomes of 1000 actinobacteria strains.</title>
        <authorList>
            <person name="Klenk H.-P."/>
        </authorList>
    </citation>
    <scope>NUCLEOTIDE SEQUENCE [LARGE SCALE GENOMIC DNA]</scope>
    <source>
        <strain evidence="2 3">DSM 45975</strain>
    </source>
</reference>
<gene>
    <name evidence="2" type="ORF">FHX42_005177</name>
</gene>
<dbReference type="SMART" id="SM00470">
    <property type="entry name" value="ParB"/>
    <property type="match status" value="1"/>
</dbReference>
<dbReference type="InterPro" id="IPR003115">
    <property type="entry name" value="ParB_N"/>
</dbReference>
<keyword evidence="3" id="KW-1185">Reference proteome</keyword>
<dbReference type="SUPFAM" id="SSF110849">
    <property type="entry name" value="ParB/Sulfiredoxin"/>
    <property type="match status" value="1"/>
</dbReference>
<evidence type="ECO:0000313" key="2">
    <source>
        <dbReference type="EMBL" id="MBA8827770.1"/>
    </source>
</evidence>
<accession>A0A839E402</accession>
<dbReference type="RefSeq" id="WP_235987964.1">
    <property type="nucleotide sequence ID" value="NZ_JACGWZ010000010.1"/>
</dbReference>